<accession>A0A162KPU9</accession>
<sequence>MTEFTPITPYGVAIRTAMASGNVDALKVALSLAQELYARDGDVRSAVSAARAQLANARTSKA</sequence>
<dbReference type="RefSeq" id="WP_062765517.1">
    <property type="nucleotide sequence ID" value="NZ_CP121027.1"/>
</dbReference>
<comment type="caution">
    <text evidence="2">The sequence shown here is derived from an EMBL/GenBank/DDBJ whole genome shotgun (WGS) entry which is preliminary data.</text>
</comment>
<organism evidence="2 3">
    <name type="scientific">Tistrella mobilis</name>
    <dbReference type="NCBI Taxonomy" id="171437"/>
    <lineage>
        <taxon>Bacteria</taxon>
        <taxon>Pseudomonadati</taxon>
        <taxon>Pseudomonadota</taxon>
        <taxon>Alphaproteobacteria</taxon>
        <taxon>Geminicoccales</taxon>
        <taxon>Geminicoccaceae</taxon>
        <taxon>Tistrella</taxon>
    </lineage>
</organism>
<dbReference type="EMBL" id="LPZR01000165">
    <property type="protein sequence ID" value="KYO51820.1"/>
    <property type="molecule type" value="Genomic_DNA"/>
</dbReference>
<dbReference type="AlphaFoldDB" id="A0A162KPU9"/>
<dbReference type="OrthoDB" id="9020150at2"/>
<dbReference type="GeneID" id="97242264"/>
<protein>
    <recommendedName>
        <fullName evidence="1">DUF1843 domain-containing protein</fullName>
    </recommendedName>
</protein>
<dbReference type="Pfam" id="PF08898">
    <property type="entry name" value="DUF1843"/>
    <property type="match status" value="1"/>
</dbReference>
<reference evidence="2 3" key="1">
    <citation type="submission" date="2015-12" db="EMBL/GenBank/DDBJ databases">
        <title>Genome sequence of Tistrella mobilis MCCC 1A02139.</title>
        <authorList>
            <person name="Lu L."/>
            <person name="Lai Q."/>
            <person name="Shao Z."/>
            <person name="Qian P."/>
        </authorList>
    </citation>
    <scope>NUCLEOTIDE SEQUENCE [LARGE SCALE GENOMIC DNA]</scope>
    <source>
        <strain evidence="2 3">MCCC 1A02139</strain>
    </source>
</reference>
<dbReference type="InterPro" id="IPR014994">
    <property type="entry name" value="DUF1843"/>
</dbReference>
<evidence type="ECO:0000313" key="2">
    <source>
        <dbReference type="EMBL" id="KYO51820.1"/>
    </source>
</evidence>
<name>A0A162KPU9_9PROT</name>
<proteinExistence type="predicted"/>
<feature type="domain" description="DUF1843" evidence="1">
    <location>
        <begin position="8"/>
        <end position="52"/>
    </location>
</feature>
<evidence type="ECO:0000313" key="3">
    <source>
        <dbReference type="Proteomes" id="UP000075787"/>
    </source>
</evidence>
<dbReference type="Proteomes" id="UP000075787">
    <property type="component" value="Unassembled WGS sequence"/>
</dbReference>
<gene>
    <name evidence="2" type="ORF">AUP44_07760</name>
</gene>
<evidence type="ECO:0000259" key="1">
    <source>
        <dbReference type="Pfam" id="PF08898"/>
    </source>
</evidence>